<dbReference type="OrthoDB" id="9787654at2"/>
<comment type="caution">
    <text evidence="3">The sequence shown here is derived from an EMBL/GenBank/DDBJ whole genome shotgun (WGS) entry which is preliminary data.</text>
</comment>
<dbReference type="Pfam" id="PF04909">
    <property type="entry name" value="Amidohydro_2"/>
    <property type="match status" value="1"/>
</dbReference>
<keyword evidence="3" id="KW-0378">Hydrolase</keyword>
<dbReference type="InterPro" id="IPR032466">
    <property type="entry name" value="Metal_Hydrolase"/>
</dbReference>
<reference evidence="3 4" key="1">
    <citation type="submission" date="2019-04" db="EMBL/GenBank/DDBJ databases">
        <title>Taxonomy of novel Haliea sp. from mangrove soil of West Coast of India.</title>
        <authorList>
            <person name="Verma A."/>
            <person name="Kumar P."/>
            <person name="Krishnamurthi S."/>
        </authorList>
    </citation>
    <scope>NUCLEOTIDE SEQUENCE [LARGE SCALE GENOMIC DNA]</scope>
    <source>
        <strain evidence="3 4">SAOS-164</strain>
    </source>
</reference>
<dbReference type="InterPro" id="IPR052350">
    <property type="entry name" value="Metallo-dep_Lactonases"/>
</dbReference>
<dbReference type="EMBL" id="SRLE01000016">
    <property type="protein sequence ID" value="TGD71084.1"/>
    <property type="molecule type" value="Genomic_DNA"/>
</dbReference>
<evidence type="ECO:0000313" key="4">
    <source>
        <dbReference type="Proteomes" id="UP000298050"/>
    </source>
</evidence>
<organism evidence="3 4">
    <name type="scientific">Mangrovimicrobium sediminis</name>
    <dbReference type="NCBI Taxonomy" id="2562682"/>
    <lineage>
        <taxon>Bacteria</taxon>
        <taxon>Pseudomonadati</taxon>
        <taxon>Pseudomonadota</taxon>
        <taxon>Gammaproteobacteria</taxon>
        <taxon>Cellvibrionales</taxon>
        <taxon>Halieaceae</taxon>
        <taxon>Mangrovimicrobium</taxon>
    </lineage>
</organism>
<evidence type="ECO:0000313" key="3">
    <source>
        <dbReference type="EMBL" id="TGD71084.1"/>
    </source>
</evidence>
<dbReference type="PANTHER" id="PTHR43569:SF2">
    <property type="entry name" value="AMIDOHYDROLASE-RELATED DOMAIN-CONTAINING PROTEIN"/>
    <property type="match status" value="1"/>
</dbReference>
<dbReference type="Gene3D" id="3.20.20.140">
    <property type="entry name" value="Metal-dependent hydrolases"/>
    <property type="match status" value="1"/>
</dbReference>
<comment type="similarity">
    <text evidence="1">Belongs to the metallo-dependent hydrolases superfamily.</text>
</comment>
<name>A0A4Z0LV04_9GAMM</name>
<dbReference type="AlphaFoldDB" id="A0A4Z0LV04"/>
<dbReference type="PANTHER" id="PTHR43569">
    <property type="entry name" value="AMIDOHYDROLASE"/>
    <property type="match status" value="1"/>
</dbReference>
<protein>
    <submittedName>
        <fullName evidence="3">Amidohydrolase</fullName>
    </submittedName>
</protein>
<dbReference type="InterPro" id="IPR006680">
    <property type="entry name" value="Amidohydro-rel"/>
</dbReference>
<accession>A0A4Z0LV04</accession>
<feature type="domain" description="Amidohydrolase-related" evidence="2">
    <location>
        <begin position="143"/>
        <end position="361"/>
    </location>
</feature>
<dbReference type="GO" id="GO:0016787">
    <property type="term" value="F:hydrolase activity"/>
    <property type="evidence" value="ECO:0007669"/>
    <property type="project" value="UniProtKB-KW"/>
</dbReference>
<dbReference type="Proteomes" id="UP000298050">
    <property type="component" value="Unassembled WGS sequence"/>
</dbReference>
<keyword evidence="4" id="KW-1185">Reference proteome</keyword>
<dbReference type="SUPFAM" id="SSF51556">
    <property type="entry name" value="Metallo-dependent hydrolases"/>
    <property type="match status" value="1"/>
</dbReference>
<evidence type="ECO:0000259" key="2">
    <source>
        <dbReference type="Pfam" id="PF04909"/>
    </source>
</evidence>
<evidence type="ECO:0000256" key="1">
    <source>
        <dbReference type="ARBA" id="ARBA00038310"/>
    </source>
</evidence>
<sequence>MFSSWHAALPWWWSLVFPLWVFVGHYNKPWMGVGVGMRQSRLPVAAGRHAMRHVRRFPAKLVAVAKAGNIRMTEDTIVPDIVDAQVHIGPGGIEHCLAAMDALGIRSVLVDEYWMSSGNGDPGYLLPNGVFRPLQPTAELAAMLHPSRFSYLVRVDRRDSELEAIVRMAGEAPYARAVRVTPGISQLEASAFAQGEYDAVCAACLAAALPLFVFAPGQAQAIGRYASKFPDLRIVIDHCGLTSPAMARATGRDSSVQDPAQWQRSFDDILALSAFPNVAFKWAHAPAMFESPGYPSDALGPYLRRVLDAFGAQRVMWASDVTANQTGESWAELLFGLRGLAGVSPSEKQALLGATARTWLDWKVGSDTT</sequence>
<proteinExistence type="inferred from homology"/>
<gene>
    <name evidence="3" type="ORF">E4634_19760</name>
</gene>